<dbReference type="EMBL" id="CACRXK020010028">
    <property type="protein sequence ID" value="CAB4018490.1"/>
    <property type="molecule type" value="Genomic_DNA"/>
</dbReference>
<dbReference type="Gene3D" id="2.60.40.2080">
    <property type="match status" value="1"/>
</dbReference>
<name>A0A7D9ITN0_PARCT</name>
<dbReference type="Pfam" id="PF07648">
    <property type="entry name" value="Kazal_2"/>
    <property type="match status" value="1"/>
</dbReference>
<dbReference type="InterPro" id="IPR050111">
    <property type="entry name" value="C-type_lectin/snaclec_domain"/>
</dbReference>
<feature type="non-terminal residue" evidence="1">
    <location>
        <position position="1"/>
    </location>
</feature>
<dbReference type="SMART" id="SM00280">
    <property type="entry name" value="KAZAL"/>
    <property type="match status" value="1"/>
</dbReference>
<dbReference type="SUPFAM" id="SSF100895">
    <property type="entry name" value="Kazal-type serine protease inhibitors"/>
    <property type="match status" value="1"/>
</dbReference>
<dbReference type="Proteomes" id="UP001152795">
    <property type="component" value="Unassembled WGS sequence"/>
</dbReference>
<dbReference type="InterPro" id="IPR016187">
    <property type="entry name" value="CTDL_fold"/>
</dbReference>
<proteinExistence type="predicted"/>
<sequence>MQETETTSFQNRKLKTSCNETCCVLQIKQFQHGIRKREKRKILLTISKLSDFEYSFSRWLHACTHKEGTYTHRHARFKSISFKNPRCPATVQNLMAAAVKEATTAEQNYGKVNITGNYSDGFYCENVLFPSPFQNGGTIKVFPSLSHEDHPGNGNEAAVAVVTSIDQNSFSICLLEPAQPTGEMTLNWFAFNDGILPRGIQTGSVLYSVFTSGSACNDISFARTFYTTPKILLSVRHSGSTERNDVMSFWAEDVTEIHFRVCLREMVSFSGTHDNLYLDWPSLQDNYAYCKIQNFTRRFHEPPAVLVSAHRAQSLSALTDQNIVTWVKDVGVTAFEICIKDLPGINGQHEPITVDYAAVGDLDPCLDVVCEKFAVCRAFGPYDARCVCVTDCPSVEQNVCASNGRSFTNVCLFQLEVCQTKANYTYYHHGSCRGFPVTRGRRHVSEVPRWSDAHCQTVQFEPLAFYPDKRVHVQISVSHVNDTTQVHEAAVSWVEDVSVNNFTLCVMESGRNEGPPHGFATVEYIAYQGAPSGGLAGFVSIPEWWTGTKCQNVDISPERHLSREIFYTLSKHHRRSLKHDAASLWLEDVTSSSFKVCLRELQNFDGPHQDIYVKWLAFETLEQPLFTEHGSSNFGRTSQNPLFRTNYAQCQDVSLVANYTKPPTVLVSPKHSTSGGNVDPKHNAISAWVETVTTSSFKLCFKELYSSNGYDAVTVSHVVLKEICEPGWVYYKGFCYKKQLTCETWTNASTICLDCGSNLVGIESAEEDVFVQHLHHGRPSWIGLNDQANEGVYLWTDGGPVLYTHWAPGISTPYSETEDCVESSGRDMKYHWQPSSCDDCRDFTCKKDMHARKSYYSVTRTFYRASALTHAYFAACFKEMTIFKKLRAISHYFVRITEFLCSEKKLGVTVLLFQLHKAWAVLNLKIRRLNLSNCYIPEVFENCIESPYIQN</sequence>
<dbReference type="InterPro" id="IPR001304">
    <property type="entry name" value="C-type_lectin-like"/>
</dbReference>
<dbReference type="InterPro" id="IPR036058">
    <property type="entry name" value="Kazal_dom_sf"/>
</dbReference>
<accession>A0A7D9ITN0</accession>
<dbReference type="Pfam" id="PF00059">
    <property type="entry name" value="Lectin_C"/>
    <property type="match status" value="1"/>
</dbReference>
<dbReference type="InterPro" id="IPR037221">
    <property type="entry name" value="H-type_lectin_dom_sf"/>
</dbReference>
<dbReference type="CDD" id="cd00037">
    <property type="entry name" value="CLECT"/>
    <property type="match status" value="1"/>
</dbReference>
<comment type="caution">
    <text evidence="1">The sequence shown here is derived from an EMBL/GenBank/DDBJ whole genome shotgun (WGS) entry which is preliminary data.</text>
</comment>
<dbReference type="PROSITE" id="PS50041">
    <property type="entry name" value="C_TYPE_LECTIN_2"/>
    <property type="match status" value="1"/>
</dbReference>
<dbReference type="PROSITE" id="PS51465">
    <property type="entry name" value="KAZAL_2"/>
    <property type="match status" value="1"/>
</dbReference>
<dbReference type="SUPFAM" id="SSF56436">
    <property type="entry name" value="C-type lectin-like"/>
    <property type="match status" value="1"/>
</dbReference>
<protein>
    <submittedName>
        <fullName evidence="1">CD209 antigen E</fullName>
    </submittedName>
</protein>
<keyword evidence="2" id="KW-1185">Reference proteome</keyword>
<dbReference type="InterPro" id="IPR002350">
    <property type="entry name" value="Kazal_dom"/>
</dbReference>
<dbReference type="CDD" id="cd00104">
    <property type="entry name" value="KAZAL_FS"/>
    <property type="match status" value="1"/>
</dbReference>
<reference evidence="1" key="1">
    <citation type="submission" date="2020-04" db="EMBL/GenBank/DDBJ databases">
        <authorList>
            <person name="Alioto T."/>
            <person name="Alioto T."/>
            <person name="Gomez Garrido J."/>
        </authorList>
    </citation>
    <scope>NUCLEOTIDE SEQUENCE</scope>
    <source>
        <strain evidence="1">A484AB</strain>
    </source>
</reference>
<dbReference type="AlphaFoldDB" id="A0A7D9ITN0"/>
<dbReference type="OrthoDB" id="5981824at2759"/>
<gene>
    <name evidence="1" type="ORF">PACLA_8A026386</name>
</gene>
<dbReference type="InterPro" id="IPR016186">
    <property type="entry name" value="C-type_lectin-like/link_sf"/>
</dbReference>
<evidence type="ECO:0000313" key="2">
    <source>
        <dbReference type="Proteomes" id="UP001152795"/>
    </source>
</evidence>
<organism evidence="1 2">
    <name type="scientific">Paramuricea clavata</name>
    <name type="common">Red gorgonian</name>
    <name type="synonym">Violescent sea-whip</name>
    <dbReference type="NCBI Taxonomy" id="317549"/>
    <lineage>
        <taxon>Eukaryota</taxon>
        <taxon>Metazoa</taxon>
        <taxon>Cnidaria</taxon>
        <taxon>Anthozoa</taxon>
        <taxon>Octocorallia</taxon>
        <taxon>Malacalcyonacea</taxon>
        <taxon>Plexauridae</taxon>
        <taxon>Paramuricea</taxon>
    </lineage>
</organism>
<evidence type="ECO:0000313" key="1">
    <source>
        <dbReference type="EMBL" id="CAB4018490.1"/>
    </source>
</evidence>
<dbReference type="SMART" id="SM00034">
    <property type="entry name" value="CLECT"/>
    <property type="match status" value="1"/>
</dbReference>
<feature type="non-terminal residue" evidence="1">
    <location>
        <position position="951"/>
    </location>
</feature>
<dbReference type="PANTHER" id="PTHR22803">
    <property type="entry name" value="MANNOSE, PHOSPHOLIPASE, LECTIN RECEPTOR RELATED"/>
    <property type="match status" value="1"/>
</dbReference>
<dbReference type="Gene3D" id="3.10.100.10">
    <property type="entry name" value="Mannose-Binding Protein A, subunit A"/>
    <property type="match status" value="1"/>
</dbReference>
<dbReference type="Gene3D" id="3.30.60.30">
    <property type="match status" value="1"/>
</dbReference>